<reference evidence="1" key="2">
    <citation type="journal article" date="2022" name="New Phytol.">
        <title>Evolutionary transition to the ectomycorrhizal habit in the genomes of a hyperdiverse lineage of mushroom-forming fungi.</title>
        <authorList>
            <person name="Looney B."/>
            <person name="Miyauchi S."/>
            <person name="Morin E."/>
            <person name="Drula E."/>
            <person name="Courty P.E."/>
            <person name="Kohler A."/>
            <person name="Kuo A."/>
            <person name="LaButti K."/>
            <person name="Pangilinan J."/>
            <person name="Lipzen A."/>
            <person name="Riley R."/>
            <person name="Andreopoulos W."/>
            <person name="He G."/>
            <person name="Johnson J."/>
            <person name="Nolan M."/>
            <person name="Tritt A."/>
            <person name="Barry K.W."/>
            <person name="Grigoriev I.V."/>
            <person name="Nagy L.G."/>
            <person name="Hibbett D."/>
            <person name="Henrissat B."/>
            <person name="Matheny P.B."/>
            <person name="Labbe J."/>
            <person name="Martin F.M."/>
        </authorList>
    </citation>
    <scope>NUCLEOTIDE SEQUENCE</scope>
    <source>
        <strain evidence="1">FP105234-sp</strain>
    </source>
</reference>
<evidence type="ECO:0000313" key="1">
    <source>
        <dbReference type="EMBL" id="KAI0042339.1"/>
    </source>
</evidence>
<organism evidence="1 2">
    <name type="scientific">Auriscalpium vulgare</name>
    <dbReference type="NCBI Taxonomy" id="40419"/>
    <lineage>
        <taxon>Eukaryota</taxon>
        <taxon>Fungi</taxon>
        <taxon>Dikarya</taxon>
        <taxon>Basidiomycota</taxon>
        <taxon>Agaricomycotina</taxon>
        <taxon>Agaricomycetes</taxon>
        <taxon>Russulales</taxon>
        <taxon>Auriscalpiaceae</taxon>
        <taxon>Auriscalpium</taxon>
    </lineage>
</organism>
<proteinExistence type="predicted"/>
<evidence type="ECO:0000313" key="2">
    <source>
        <dbReference type="Proteomes" id="UP000814033"/>
    </source>
</evidence>
<reference evidence="1" key="1">
    <citation type="submission" date="2021-02" db="EMBL/GenBank/DDBJ databases">
        <authorList>
            <consortium name="DOE Joint Genome Institute"/>
            <person name="Ahrendt S."/>
            <person name="Looney B.P."/>
            <person name="Miyauchi S."/>
            <person name="Morin E."/>
            <person name="Drula E."/>
            <person name="Courty P.E."/>
            <person name="Chicoki N."/>
            <person name="Fauchery L."/>
            <person name="Kohler A."/>
            <person name="Kuo A."/>
            <person name="Labutti K."/>
            <person name="Pangilinan J."/>
            <person name="Lipzen A."/>
            <person name="Riley R."/>
            <person name="Andreopoulos W."/>
            <person name="He G."/>
            <person name="Johnson J."/>
            <person name="Barry K.W."/>
            <person name="Grigoriev I.V."/>
            <person name="Nagy L."/>
            <person name="Hibbett D."/>
            <person name="Henrissat B."/>
            <person name="Matheny P.B."/>
            <person name="Labbe J."/>
            <person name="Martin F."/>
        </authorList>
    </citation>
    <scope>NUCLEOTIDE SEQUENCE</scope>
    <source>
        <strain evidence="1">FP105234-sp</strain>
    </source>
</reference>
<protein>
    <submittedName>
        <fullName evidence="1">Uncharacterized protein</fullName>
    </submittedName>
</protein>
<sequence length="551" mass="59804">MAAHPQVLIVGAGPSGLVSALTLRKNGIPVRVIERRKVPHGAIRGTAIQPRMQEILESLGMLDDVRAISTPPSLMGVHSVGKEITEAVAWADEADASPGTPHPTLISTSQAGLEGVLRQHLERFGTKIEMGVELVDLKQDNNKVAVQLKSMDVDTTAEFSYVVGADGAKGTIREMLGVSFVGESKAADRMFTANVECTDIDREHWHRFGQFHSKVFLLKPIEPAPVFQVQSLGPELPTTLPTNTAGIQEMLNEIAQSTDIKLRNASWISEWRANIRMADKFSVGRVFLVGDAAHCHSPAGGQGTNTGVTDALNLSWKLALVLRGLSPPALLDSYSAERTPVVAEMLNVTSALHRIMWVSALSAGGEEKGREKDPMWRPKHLQQLGVNYRWSAIVLEGREGEEGDQEGESNPYGIAGTRLRAGDRAPDARVLDVASQQEKRFFELWAGASRHTVLVFAGHVPEQQDVHSLAKYDELGVARIWLVQPTAEGQVHRAHYPEGVVRLADAAGQAYAGYGVGAEEVTFVVVRPDGMAGAFARDVASVHRYFSLVLV</sequence>
<dbReference type="EMBL" id="MU276071">
    <property type="protein sequence ID" value="KAI0042339.1"/>
    <property type="molecule type" value="Genomic_DNA"/>
</dbReference>
<accession>A0ACB8RDR7</accession>
<gene>
    <name evidence="1" type="ORF">FA95DRAFT_586450</name>
</gene>
<comment type="caution">
    <text evidence="1">The sequence shown here is derived from an EMBL/GenBank/DDBJ whole genome shotgun (WGS) entry which is preliminary data.</text>
</comment>
<dbReference type="Proteomes" id="UP000814033">
    <property type="component" value="Unassembled WGS sequence"/>
</dbReference>
<name>A0ACB8RDR7_9AGAM</name>
<keyword evidence="2" id="KW-1185">Reference proteome</keyword>